<dbReference type="EMBL" id="JBBXMP010000237">
    <property type="protein sequence ID" value="KAL0059295.1"/>
    <property type="molecule type" value="Genomic_DNA"/>
</dbReference>
<keyword evidence="2" id="KW-0472">Membrane</keyword>
<sequence length="506" mass="55667">MHTSKCNPFVSFTQIRHVSSSPYGRTHVWKRRAPSLPNPVVPKFPQRVVRADGTSFTHWTTSPRSMIRLTRDTTNNPIWNTHLWADDQAVQDEASTTGRLGRFNRRFEGIGGAGGEQVDWMKDTGDMKLEGELVDPGQYMKKQKKTKKGDSPSEHTVDNLRSPSISLQNLSSSPPIGMAQVFLIVTVAFFILVAAIALVRVLLFPSTPDAPTQAKATGTVDSDIRQRPAQSPCSEKGKDLLDVASPKVEAHEEAADTHALDSRLTTQDPTSQISQPDARSEDISSIQSVKTGATNAWRRSYRMRTISQSSTSTITTHSSTTTTTATSDSLCSTSVPRTSVTSMISALYTSESEIDVDLDVAEEETVVYEVKRAQTQSMEVKRGVLVSWRASNASLQRDVALPTLIISESDESTEPSSDYKPNKFVHNGFLHPQSTPSIQSLTSSESSTSTVSIDLDEFPLPPKLLTSPSPSLCSTLLTVPDRHQVVEIMRRDDKRSTVDRVIMLYA</sequence>
<dbReference type="Proteomes" id="UP001437256">
    <property type="component" value="Unassembled WGS sequence"/>
</dbReference>
<feature type="region of interest" description="Disordered" evidence="1">
    <location>
        <begin position="209"/>
        <end position="286"/>
    </location>
</feature>
<evidence type="ECO:0000313" key="3">
    <source>
        <dbReference type="EMBL" id="KAL0059295.1"/>
    </source>
</evidence>
<organism evidence="3 4">
    <name type="scientific">Marasmius tenuissimus</name>
    <dbReference type="NCBI Taxonomy" id="585030"/>
    <lineage>
        <taxon>Eukaryota</taxon>
        <taxon>Fungi</taxon>
        <taxon>Dikarya</taxon>
        <taxon>Basidiomycota</taxon>
        <taxon>Agaricomycotina</taxon>
        <taxon>Agaricomycetes</taxon>
        <taxon>Agaricomycetidae</taxon>
        <taxon>Agaricales</taxon>
        <taxon>Marasmiineae</taxon>
        <taxon>Marasmiaceae</taxon>
        <taxon>Marasmius</taxon>
    </lineage>
</organism>
<feature type="compositionally biased region" description="Polar residues" evidence="1">
    <location>
        <begin position="263"/>
        <end position="286"/>
    </location>
</feature>
<keyword evidence="2" id="KW-0812">Transmembrane</keyword>
<name>A0ABR2ZCA4_9AGAR</name>
<evidence type="ECO:0000256" key="1">
    <source>
        <dbReference type="SAM" id="MobiDB-lite"/>
    </source>
</evidence>
<keyword evidence="4" id="KW-1185">Reference proteome</keyword>
<keyword evidence="2" id="KW-1133">Transmembrane helix</keyword>
<dbReference type="Gene3D" id="6.20.130.10">
    <property type="match status" value="1"/>
</dbReference>
<evidence type="ECO:0000313" key="4">
    <source>
        <dbReference type="Proteomes" id="UP001437256"/>
    </source>
</evidence>
<proteinExistence type="predicted"/>
<feature type="compositionally biased region" description="Basic and acidic residues" evidence="1">
    <location>
        <begin position="248"/>
        <end position="261"/>
    </location>
</feature>
<protein>
    <submittedName>
        <fullName evidence="3">Uncharacterized protein</fullName>
    </submittedName>
</protein>
<evidence type="ECO:0000256" key="2">
    <source>
        <dbReference type="SAM" id="Phobius"/>
    </source>
</evidence>
<feature type="compositionally biased region" description="Basic and acidic residues" evidence="1">
    <location>
        <begin position="148"/>
        <end position="158"/>
    </location>
</feature>
<dbReference type="PANTHER" id="PTHR28174:SF1">
    <property type="entry name" value="LARGE RIBOSOMAL SUBUNIT PROTEIN BL31M"/>
    <property type="match status" value="1"/>
</dbReference>
<feature type="region of interest" description="Disordered" evidence="1">
    <location>
        <begin position="133"/>
        <end position="161"/>
    </location>
</feature>
<dbReference type="InterPro" id="IPR034600">
    <property type="entry name" value="Ribosomal_bL31m"/>
</dbReference>
<accession>A0ABR2ZCA4</accession>
<feature type="region of interest" description="Disordered" evidence="1">
    <location>
        <begin position="308"/>
        <end position="334"/>
    </location>
</feature>
<reference evidence="3 4" key="1">
    <citation type="submission" date="2024-05" db="EMBL/GenBank/DDBJ databases">
        <title>A draft genome resource for the thread blight pathogen Marasmius tenuissimus strain MS-2.</title>
        <authorList>
            <person name="Yulfo-Soto G.E."/>
            <person name="Baruah I.K."/>
            <person name="Amoako-Attah I."/>
            <person name="Bukari Y."/>
            <person name="Meinhardt L.W."/>
            <person name="Bailey B.A."/>
            <person name="Cohen S.P."/>
        </authorList>
    </citation>
    <scope>NUCLEOTIDE SEQUENCE [LARGE SCALE GENOMIC DNA]</scope>
    <source>
        <strain evidence="3 4">MS-2</strain>
    </source>
</reference>
<dbReference type="PANTHER" id="PTHR28174">
    <property type="entry name" value="54S RIBOSOMAL PROTEIN L36, MITOCHONDRIAL"/>
    <property type="match status" value="1"/>
</dbReference>
<feature type="transmembrane region" description="Helical" evidence="2">
    <location>
        <begin position="181"/>
        <end position="203"/>
    </location>
</feature>
<comment type="caution">
    <text evidence="3">The sequence shown here is derived from an EMBL/GenBank/DDBJ whole genome shotgun (WGS) entry which is preliminary data.</text>
</comment>
<gene>
    <name evidence="3" type="ORF">AAF712_013983</name>
</gene>